<proteinExistence type="predicted"/>
<dbReference type="EMBL" id="KB469304">
    <property type="protein sequence ID" value="EPQ54089.1"/>
    <property type="molecule type" value="Genomic_DNA"/>
</dbReference>
<dbReference type="RefSeq" id="XP_007867428.1">
    <property type="nucleotide sequence ID" value="XM_007869237.1"/>
</dbReference>
<accession>S7RMZ9</accession>
<dbReference type="AlphaFoldDB" id="S7RMZ9"/>
<gene>
    <name evidence="2" type="ORF">GLOTRDRAFT_111538</name>
</gene>
<dbReference type="GeneID" id="19299401"/>
<name>S7RMZ9_GLOTA</name>
<protein>
    <submittedName>
        <fullName evidence="2">Uncharacterized protein</fullName>
    </submittedName>
</protein>
<dbReference type="Proteomes" id="UP000030669">
    <property type="component" value="Unassembled WGS sequence"/>
</dbReference>
<sequence>MCSPDTWIQVLKNGTKPRVIAIKDRTLSAGRDAAMVPRLESSSHTPDRPVASLAIIYLPSSITGDSIAEHTYYLPVLVPPSCIINSFSEEIERHAARHRWEMLDIPESKVLTLTRTQKQEIIDANQVDSLDADDVCSAFEALFAESESRSVQGHAPLKDLGTRVNVLTVLTLLLSVLLTYTLKDVRASFPPASVVSLNGSRTIDSPNRSVSVPQPVAVPLADNNSGKAMISSSMKDLALAIFDTGSGSGSSSPVPSGSKRMPAAERGARTGRHTCSRPSAPLAKLPAAELILRPDYSVPALNNAASAAVSKALSVITPAHSTLKGKGKAKDDGREDVTALSLRVMGSLSEWFDVQTILNGVRRDVSDLVNALEDLMHMLGGIVEQGRKSLLTFVASLERPTGEAPEQYEAPVPDGRGLREALTERHSRAKQRAKEIKEAGSRWMADVKHRAEDCAKERVVALGGPVSGHIERPKRACDRKGDLRELSRGILDYVL</sequence>
<reference evidence="2 3" key="1">
    <citation type="journal article" date="2012" name="Science">
        <title>The Paleozoic origin of enzymatic lignin decomposition reconstructed from 31 fungal genomes.</title>
        <authorList>
            <person name="Floudas D."/>
            <person name="Binder M."/>
            <person name="Riley R."/>
            <person name="Barry K."/>
            <person name="Blanchette R.A."/>
            <person name="Henrissat B."/>
            <person name="Martinez A.T."/>
            <person name="Otillar R."/>
            <person name="Spatafora J.W."/>
            <person name="Yadav J.S."/>
            <person name="Aerts A."/>
            <person name="Benoit I."/>
            <person name="Boyd A."/>
            <person name="Carlson A."/>
            <person name="Copeland A."/>
            <person name="Coutinho P.M."/>
            <person name="de Vries R.P."/>
            <person name="Ferreira P."/>
            <person name="Findley K."/>
            <person name="Foster B."/>
            <person name="Gaskell J."/>
            <person name="Glotzer D."/>
            <person name="Gorecki P."/>
            <person name="Heitman J."/>
            <person name="Hesse C."/>
            <person name="Hori C."/>
            <person name="Igarashi K."/>
            <person name="Jurgens J.A."/>
            <person name="Kallen N."/>
            <person name="Kersten P."/>
            <person name="Kohler A."/>
            <person name="Kuees U."/>
            <person name="Kumar T.K.A."/>
            <person name="Kuo A."/>
            <person name="LaButti K."/>
            <person name="Larrondo L.F."/>
            <person name="Lindquist E."/>
            <person name="Ling A."/>
            <person name="Lombard V."/>
            <person name="Lucas S."/>
            <person name="Lundell T."/>
            <person name="Martin R."/>
            <person name="McLaughlin D.J."/>
            <person name="Morgenstern I."/>
            <person name="Morin E."/>
            <person name="Murat C."/>
            <person name="Nagy L.G."/>
            <person name="Nolan M."/>
            <person name="Ohm R.A."/>
            <person name="Patyshakuliyeva A."/>
            <person name="Rokas A."/>
            <person name="Ruiz-Duenas F.J."/>
            <person name="Sabat G."/>
            <person name="Salamov A."/>
            <person name="Samejima M."/>
            <person name="Schmutz J."/>
            <person name="Slot J.C."/>
            <person name="St John F."/>
            <person name="Stenlid J."/>
            <person name="Sun H."/>
            <person name="Sun S."/>
            <person name="Syed K."/>
            <person name="Tsang A."/>
            <person name="Wiebenga A."/>
            <person name="Young D."/>
            <person name="Pisabarro A."/>
            <person name="Eastwood D.C."/>
            <person name="Martin F."/>
            <person name="Cullen D."/>
            <person name="Grigoriev I.V."/>
            <person name="Hibbett D.S."/>
        </authorList>
    </citation>
    <scope>NUCLEOTIDE SEQUENCE [LARGE SCALE GENOMIC DNA]</scope>
    <source>
        <strain evidence="2 3">ATCC 11539</strain>
    </source>
</reference>
<feature type="compositionally biased region" description="Low complexity" evidence="1">
    <location>
        <begin position="249"/>
        <end position="258"/>
    </location>
</feature>
<evidence type="ECO:0000313" key="2">
    <source>
        <dbReference type="EMBL" id="EPQ54089.1"/>
    </source>
</evidence>
<dbReference type="OrthoDB" id="3256495at2759"/>
<dbReference type="HOGENOM" id="CLU_551005_0_0_1"/>
<evidence type="ECO:0000256" key="1">
    <source>
        <dbReference type="SAM" id="MobiDB-lite"/>
    </source>
</evidence>
<keyword evidence="3" id="KW-1185">Reference proteome</keyword>
<dbReference type="KEGG" id="gtr:GLOTRDRAFT_111538"/>
<organism evidence="2 3">
    <name type="scientific">Gloeophyllum trabeum (strain ATCC 11539 / FP-39264 / Madison 617)</name>
    <name type="common">Brown rot fungus</name>
    <dbReference type="NCBI Taxonomy" id="670483"/>
    <lineage>
        <taxon>Eukaryota</taxon>
        <taxon>Fungi</taxon>
        <taxon>Dikarya</taxon>
        <taxon>Basidiomycota</taxon>
        <taxon>Agaricomycotina</taxon>
        <taxon>Agaricomycetes</taxon>
        <taxon>Gloeophyllales</taxon>
        <taxon>Gloeophyllaceae</taxon>
        <taxon>Gloeophyllum</taxon>
    </lineage>
</organism>
<evidence type="ECO:0000313" key="3">
    <source>
        <dbReference type="Proteomes" id="UP000030669"/>
    </source>
</evidence>
<feature type="region of interest" description="Disordered" evidence="1">
    <location>
        <begin position="246"/>
        <end position="279"/>
    </location>
</feature>